<protein>
    <recommendedName>
        <fullName evidence="1">gamma-glutamylcyclotransferase</fullName>
        <ecNumber evidence="1">4.3.2.9</ecNumber>
    </recommendedName>
</protein>
<evidence type="ECO:0000256" key="5">
    <source>
        <dbReference type="SAM" id="Phobius"/>
    </source>
</evidence>
<evidence type="ECO:0000256" key="2">
    <source>
        <dbReference type="ARBA" id="ARBA00023239"/>
    </source>
</evidence>
<keyword evidence="5" id="KW-1133">Transmembrane helix</keyword>
<evidence type="ECO:0000256" key="3">
    <source>
        <dbReference type="PIRSR" id="PIRSR617939-1"/>
    </source>
</evidence>
<dbReference type="Pfam" id="PF13772">
    <property type="entry name" value="AIG2_2"/>
    <property type="match status" value="1"/>
</dbReference>
<keyword evidence="5" id="KW-0812">Transmembrane</keyword>
<evidence type="ECO:0000256" key="4">
    <source>
        <dbReference type="PIRSR" id="PIRSR617939-2"/>
    </source>
</evidence>
<feature type="binding site" evidence="4">
    <location>
        <begin position="26"/>
        <end position="31"/>
    </location>
    <ligand>
        <name>substrate</name>
    </ligand>
</feature>
<dbReference type="STRING" id="763665.A0A2G5BC79"/>
<feature type="transmembrane region" description="Helical" evidence="5">
    <location>
        <begin position="229"/>
        <end position="254"/>
    </location>
</feature>
<dbReference type="EC" id="4.3.2.9" evidence="1"/>
<evidence type="ECO:0000256" key="1">
    <source>
        <dbReference type="ARBA" id="ARBA00012346"/>
    </source>
</evidence>
<dbReference type="Gene3D" id="3.10.490.10">
    <property type="entry name" value="Gamma-glutamyl cyclotransferase-like"/>
    <property type="match status" value="1"/>
</dbReference>
<feature type="active site" description="Proton acceptor" evidence="3">
    <location>
        <position position="143"/>
    </location>
</feature>
<dbReference type="PANTHER" id="PTHR12935:SF0">
    <property type="entry name" value="GAMMA-GLUTAMYLCYCLOTRANSFERASE"/>
    <property type="match status" value="1"/>
</dbReference>
<proteinExistence type="predicted"/>
<reference evidence="6 7" key="1">
    <citation type="journal article" date="2015" name="Genome Biol. Evol.">
        <title>Phylogenomic analyses indicate that early fungi evolved digesting cell walls of algal ancestors of land plants.</title>
        <authorList>
            <person name="Chang Y."/>
            <person name="Wang S."/>
            <person name="Sekimoto S."/>
            <person name="Aerts A.L."/>
            <person name="Choi C."/>
            <person name="Clum A."/>
            <person name="LaButti K.M."/>
            <person name="Lindquist E.A."/>
            <person name="Yee Ngan C."/>
            <person name="Ohm R.A."/>
            <person name="Salamov A.A."/>
            <person name="Grigoriev I.V."/>
            <person name="Spatafora J.W."/>
            <person name="Berbee M.L."/>
        </authorList>
    </citation>
    <scope>NUCLEOTIDE SEQUENCE [LARGE SCALE GENOMIC DNA]</scope>
    <source>
        <strain evidence="6 7">NRRL 1564</strain>
    </source>
</reference>
<keyword evidence="7" id="KW-1185">Reference proteome</keyword>
<dbReference type="GO" id="GO:0003839">
    <property type="term" value="F:gamma-glutamylcyclotransferase activity"/>
    <property type="evidence" value="ECO:0007669"/>
    <property type="project" value="UniProtKB-EC"/>
</dbReference>
<dbReference type="InterPro" id="IPR017939">
    <property type="entry name" value="G-Glutamylcylcotransferase"/>
</dbReference>
<evidence type="ECO:0000313" key="7">
    <source>
        <dbReference type="Proteomes" id="UP000242474"/>
    </source>
</evidence>
<organism evidence="6 7">
    <name type="scientific">Coemansia reversa (strain ATCC 12441 / NRRL 1564)</name>
    <dbReference type="NCBI Taxonomy" id="763665"/>
    <lineage>
        <taxon>Eukaryota</taxon>
        <taxon>Fungi</taxon>
        <taxon>Fungi incertae sedis</taxon>
        <taxon>Zoopagomycota</taxon>
        <taxon>Kickxellomycotina</taxon>
        <taxon>Kickxellomycetes</taxon>
        <taxon>Kickxellales</taxon>
        <taxon>Kickxellaceae</taxon>
        <taxon>Coemansia</taxon>
    </lineage>
</organism>
<gene>
    <name evidence="6" type="ORF">COEREDRAFT_80995</name>
</gene>
<keyword evidence="5" id="KW-0472">Membrane</keyword>
<evidence type="ECO:0000313" key="6">
    <source>
        <dbReference type="EMBL" id="PIA16624.1"/>
    </source>
</evidence>
<keyword evidence="2" id="KW-0456">Lyase</keyword>
<dbReference type="Proteomes" id="UP000242474">
    <property type="component" value="Unassembled WGS sequence"/>
</dbReference>
<dbReference type="PANTHER" id="PTHR12935">
    <property type="entry name" value="GAMMA-GLUTAMYLCYCLOTRANSFERASE"/>
    <property type="match status" value="1"/>
</dbReference>
<dbReference type="OrthoDB" id="2017317at2759"/>
<dbReference type="AlphaFoldDB" id="A0A2G5BC79"/>
<feature type="binding site" evidence="4">
    <location>
        <position position="190"/>
    </location>
    <ligand>
        <name>substrate</name>
    </ligand>
</feature>
<dbReference type="EMBL" id="KZ303498">
    <property type="protein sequence ID" value="PIA16624.1"/>
    <property type="molecule type" value="Genomic_DNA"/>
</dbReference>
<sequence length="287" mass="31635">MADAKDNENPLVVASSNNHERDMLYYLGYGSNMSSKVLSGRRHVYPVKSLPVTVSNYQLTFEMEGLPYWEPGFGVIRCVDDDSTVVPETNVATTKTQDSKPLQTGIDSSKLNTSIGGSDVDGPLHGVAFLITQEEMDHIVNTEGGSGNPNVGYRLIEVECTTYDGMSLRAVTLVSTRRITSAVLHPSPRYRGILIEGANEHGLAPEYIQLLEEVQPYEPKKFGQRVAKFLVTIIFAPLMIPNIGFALMALAFGIKVPLSVITYQGWVTRLVWHAHDWIFAPVFGKGC</sequence>
<name>A0A2G5BC79_COERN</name>
<accession>A0A2G5BC79</accession>